<evidence type="ECO:0000259" key="1">
    <source>
        <dbReference type="Pfam" id="PF00583"/>
    </source>
</evidence>
<keyword evidence="2" id="KW-0012">Acyltransferase</keyword>
<dbReference type="InterPro" id="IPR000182">
    <property type="entry name" value="GNAT_dom"/>
</dbReference>
<feature type="domain" description="N-acetyltransferase" evidence="1">
    <location>
        <begin position="15"/>
        <end position="98"/>
    </location>
</feature>
<dbReference type="SUPFAM" id="SSF55729">
    <property type="entry name" value="Acyl-CoA N-acyltransferases (Nat)"/>
    <property type="match status" value="1"/>
</dbReference>
<gene>
    <name evidence="2" type="ORF">ACFSW5_00435</name>
</gene>
<dbReference type="Pfam" id="PF00583">
    <property type="entry name" value="Acetyltransf_1"/>
    <property type="match status" value="1"/>
</dbReference>
<name>A0ABW5QQW6_9BACL</name>
<proteinExistence type="predicted"/>
<organism evidence="2 3">
    <name type="scientific">Paenibacillus thailandensis</name>
    <dbReference type="NCBI Taxonomy" id="393250"/>
    <lineage>
        <taxon>Bacteria</taxon>
        <taxon>Bacillati</taxon>
        <taxon>Bacillota</taxon>
        <taxon>Bacilli</taxon>
        <taxon>Bacillales</taxon>
        <taxon>Paenibacillaceae</taxon>
        <taxon>Paenibacillus</taxon>
    </lineage>
</organism>
<evidence type="ECO:0000313" key="2">
    <source>
        <dbReference type="EMBL" id="MFD2658727.1"/>
    </source>
</evidence>
<protein>
    <submittedName>
        <fullName evidence="2">GNAT family N-acetyltransferase</fullName>
        <ecNumber evidence="2">2.3.1.-</ecNumber>
    </submittedName>
</protein>
<dbReference type="Gene3D" id="3.40.630.30">
    <property type="match status" value="1"/>
</dbReference>
<sequence>MFKRVETDWELARFNDIWTTVWKEKGYELEYSDEVLERYVAIAGDGTIAGTAEIKPYRLNGSAINRVAPFARHPKIADNPGQVAEIDKMAVLPQYRGKLVSDLLSSAVYCAERYRFRYFVSLLEPVFFRALRISYRVPMEKIGEKTYYKGDDVIPVIFEMEEIYTHKSKYDWLVPARLPEALAPASLNRRAQ</sequence>
<dbReference type="RefSeq" id="WP_379268538.1">
    <property type="nucleotide sequence ID" value="NZ_JBHUGT010000026.1"/>
</dbReference>
<dbReference type="EC" id="2.3.1.-" evidence="2"/>
<keyword evidence="3" id="KW-1185">Reference proteome</keyword>
<dbReference type="EMBL" id="JBHUMY010000001">
    <property type="protein sequence ID" value="MFD2658727.1"/>
    <property type="molecule type" value="Genomic_DNA"/>
</dbReference>
<accession>A0ABW5QQW6</accession>
<dbReference type="Proteomes" id="UP001597493">
    <property type="component" value="Unassembled WGS sequence"/>
</dbReference>
<evidence type="ECO:0000313" key="3">
    <source>
        <dbReference type="Proteomes" id="UP001597493"/>
    </source>
</evidence>
<keyword evidence="2" id="KW-0808">Transferase</keyword>
<reference evidence="3" key="1">
    <citation type="journal article" date="2019" name="Int. J. Syst. Evol. Microbiol.">
        <title>The Global Catalogue of Microorganisms (GCM) 10K type strain sequencing project: providing services to taxonomists for standard genome sequencing and annotation.</title>
        <authorList>
            <consortium name="The Broad Institute Genomics Platform"/>
            <consortium name="The Broad Institute Genome Sequencing Center for Infectious Disease"/>
            <person name="Wu L."/>
            <person name="Ma J."/>
        </authorList>
    </citation>
    <scope>NUCLEOTIDE SEQUENCE [LARGE SCALE GENOMIC DNA]</scope>
    <source>
        <strain evidence="3">TISTR 1827</strain>
    </source>
</reference>
<dbReference type="InterPro" id="IPR016181">
    <property type="entry name" value="Acyl_CoA_acyltransferase"/>
</dbReference>
<comment type="caution">
    <text evidence="2">The sequence shown here is derived from an EMBL/GenBank/DDBJ whole genome shotgun (WGS) entry which is preliminary data.</text>
</comment>
<dbReference type="GO" id="GO:0016746">
    <property type="term" value="F:acyltransferase activity"/>
    <property type="evidence" value="ECO:0007669"/>
    <property type="project" value="UniProtKB-KW"/>
</dbReference>